<dbReference type="Gene3D" id="2.30.38.10">
    <property type="entry name" value="Luciferase, Domain 3"/>
    <property type="match status" value="1"/>
</dbReference>
<dbReference type="Gene3D" id="3.40.50.980">
    <property type="match status" value="1"/>
</dbReference>
<evidence type="ECO:0000259" key="3">
    <source>
        <dbReference type="Pfam" id="PF00501"/>
    </source>
</evidence>
<dbReference type="EMBL" id="BNAT01000045">
    <property type="protein sequence ID" value="GHE57313.1"/>
    <property type="molecule type" value="Genomic_DNA"/>
</dbReference>
<dbReference type="InterPro" id="IPR002692">
    <property type="entry name" value="S45"/>
</dbReference>
<dbReference type="Pfam" id="PF01804">
    <property type="entry name" value="Penicil_amidase"/>
    <property type="match status" value="1"/>
</dbReference>
<feature type="region of interest" description="Disordered" evidence="2">
    <location>
        <begin position="178"/>
        <end position="309"/>
    </location>
</feature>
<feature type="domain" description="AMP-dependent synthetase/ligase" evidence="3">
    <location>
        <begin position="2"/>
        <end position="96"/>
    </location>
</feature>
<dbReference type="PANTHER" id="PTHR34218">
    <property type="entry name" value="PEPTIDASE S45 PENICILLIN AMIDASE"/>
    <property type="match status" value="1"/>
</dbReference>
<dbReference type="Pfam" id="PF00501">
    <property type="entry name" value="AMP-binding"/>
    <property type="match status" value="1"/>
</dbReference>
<dbReference type="GO" id="GO:0017000">
    <property type="term" value="P:antibiotic biosynthetic process"/>
    <property type="evidence" value="ECO:0007669"/>
    <property type="project" value="InterPro"/>
</dbReference>
<evidence type="ECO:0000313" key="4">
    <source>
        <dbReference type="EMBL" id="GHE57313.1"/>
    </source>
</evidence>
<dbReference type="InterPro" id="IPR000873">
    <property type="entry name" value="AMP-dep_synth/lig_dom"/>
</dbReference>
<feature type="compositionally biased region" description="Low complexity" evidence="2">
    <location>
        <begin position="296"/>
        <end position="309"/>
    </location>
</feature>
<dbReference type="AlphaFoldDB" id="A0A918ZL74"/>
<dbReference type="SUPFAM" id="SSF56235">
    <property type="entry name" value="N-terminal nucleophile aminohydrolases (Ntn hydrolases)"/>
    <property type="match status" value="1"/>
</dbReference>
<evidence type="ECO:0000256" key="1">
    <source>
        <dbReference type="ARBA" id="ARBA00006586"/>
    </source>
</evidence>
<accession>A0A918ZL74</accession>
<protein>
    <recommendedName>
        <fullName evidence="3">AMP-dependent synthetase/ligase domain-containing protein</fullName>
    </recommendedName>
</protein>
<keyword evidence="5" id="KW-1185">Reference proteome</keyword>
<dbReference type="Gene3D" id="1.10.439.10">
    <property type="entry name" value="Penicillin Amidohydrolase, domain 1"/>
    <property type="match status" value="1"/>
</dbReference>
<dbReference type="InterPro" id="IPR023343">
    <property type="entry name" value="Penicillin_amidase_dom1"/>
</dbReference>
<comment type="similarity">
    <text evidence="1">Belongs to the peptidase S45 family.</text>
</comment>
<dbReference type="GO" id="GO:0016811">
    <property type="term" value="F:hydrolase activity, acting on carbon-nitrogen (but not peptide) bonds, in linear amides"/>
    <property type="evidence" value="ECO:0007669"/>
    <property type="project" value="InterPro"/>
</dbReference>
<name>A0A918ZL74_9ACTN</name>
<reference evidence="4" key="1">
    <citation type="journal article" date="2014" name="Int. J. Syst. Evol. Microbiol.">
        <title>Complete genome sequence of Corynebacterium casei LMG S-19264T (=DSM 44701T), isolated from a smear-ripened cheese.</title>
        <authorList>
            <consortium name="US DOE Joint Genome Institute (JGI-PGF)"/>
            <person name="Walter F."/>
            <person name="Albersmeier A."/>
            <person name="Kalinowski J."/>
            <person name="Ruckert C."/>
        </authorList>
    </citation>
    <scope>NUCLEOTIDE SEQUENCE</scope>
    <source>
        <strain evidence="4">CGMCC 4.7403</strain>
    </source>
</reference>
<dbReference type="PANTHER" id="PTHR34218:SF4">
    <property type="entry name" value="ACYL-HOMOSERINE LACTONE ACYLASE QUIP"/>
    <property type="match status" value="1"/>
</dbReference>
<comment type="caution">
    <text evidence="4">The sequence shown here is derived from an EMBL/GenBank/DDBJ whole genome shotgun (WGS) entry which is preliminary data.</text>
</comment>
<gene>
    <name evidence="4" type="ORF">GCM10017771_80100</name>
</gene>
<reference evidence="4" key="2">
    <citation type="submission" date="2020-09" db="EMBL/GenBank/DDBJ databases">
        <authorList>
            <person name="Sun Q."/>
            <person name="Zhou Y."/>
        </authorList>
    </citation>
    <scope>NUCLEOTIDE SEQUENCE</scope>
    <source>
        <strain evidence="4">CGMCC 4.7403</strain>
    </source>
</reference>
<evidence type="ECO:0000256" key="2">
    <source>
        <dbReference type="SAM" id="MobiDB-lite"/>
    </source>
</evidence>
<sequence>MIFGGETLYFSDLVPWFAKYGDDSPRLINHYGITETTVHSSFHRVTSDQLGQDESLIGRPLAGTGFLLLDDSLAAVSEGEIGELVVTGSAVSLGYLKRPELNRDRRDERGIPFVSAAEERDLYFAVGYAQATDRLWQMDALRRRARGRLAEIFGAAVVDEDVRARKLGIDRVRRRLRGAALRRSPGQPGGVRRRGRRGRTADATARRAPSGVPAAALPSRALDTAGLDRHRQTPWVRPRPEPRQRGVPRQAGPGTPRVRVGFRDTQVSRRRSGDHPHGPAGKDAGQGGHPRSVRSAAGLEGLARRAAVR</sequence>
<dbReference type="SUPFAM" id="SSF56801">
    <property type="entry name" value="Acetyl-CoA synthetase-like"/>
    <property type="match status" value="1"/>
</dbReference>
<evidence type="ECO:0000313" key="5">
    <source>
        <dbReference type="Proteomes" id="UP000603227"/>
    </source>
</evidence>
<proteinExistence type="inferred from homology"/>
<dbReference type="InterPro" id="IPR029055">
    <property type="entry name" value="Ntn_hydrolases_N"/>
</dbReference>
<organism evidence="4 5">
    <name type="scientific">Streptomyces capitiformicae</name>
    <dbReference type="NCBI Taxonomy" id="2014920"/>
    <lineage>
        <taxon>Bacteria</taxon>
        <taxon>Bacillati</taxon>
        <taxon>Actinomycetota</taxon>
        <taxon>Actinomycetes</taxon>
        <taxon>Kitasatosporales</taxon>
        <taxon>Streptomycetaceae</taxon>
        <taxon>Streptomyces</taxon>
    </lineage>
</organism>
<dbReference type="Proteomes" id="UP000603227">
    <property type="component" value="Unassembled WGS sequence"/>
</dbReference>